<feature type="region of interest" description="Disordered" evidence="2">
    <location>
        <begin position="459"/>
        <end position="539"/>
    </location>
</feature>
<feature type="region of interest" description="Disordered" evidence="2">
    <location>
        <begin position="746"/>
        <end position="765"/>
    </location>
</feature>
<feature type="compositionally biased region" description="Basic and acidic residues" evidence="2">
    <location>
        <begin position="520"/>
        <end position="539"/>
    </location>
</feature>
<evidence type="ECO:0000256" key="1">
    <source>
        <dbReference type="SAM" id="Coils"/>
    </source>
</evidence>
<gene>
    <name evidence="3" type="ORF">EVOR1521_LOCUS29803</name>
</gene>
<name>A0AA36JNN6_9DINO</name>
<evidence type="ECO:0000313" key="3">
    <source>
        <dbReference type="EMBL" id="CAJ1408369.1"/>
    </source>
</evidence>
<dbReference type="AlphaFoldDB" id="A0AA36JNN6"/>
<accession>A0AA36JNN6</accession>
<organism evidence="3 4">
    <name type="scientific">Effrenium voratum</name>
    <dbReference type="NCBI Taxonomy" id="2562239"/>
    <lineage>
        <taxon>Eukaryota</taxon>
        <taxon>Sar</taxon>
        <taxon>Alveolata</taxon>
        <taxon>Dinophyceae</taxon>
        <taxon>Suessiales</taxon>
        <taxon>Symbiodiniaceae</taxon>
        <taxon>Effrenium</taxon>
    </lineage>
</organism>
<feature type="compositionally biased region" description="Basic and acidic residues" evidence="2">
    <location>
        <begin position="610"/>
        <end position="621"/>
    </location>
</feature>
<dbReference type="Proteomes" id="UP001178507">
    <property type="component" value="Unassembled WGS sequence"/>
</dbReference>
<protein>
    <submittedName>
        <fullName evidence="3">Uncharacterized protein</fullName>
    </submittedName>
</protein>
<proteinExistence type="predicted"/>
<comment type="caution">
    <text evidence="3">The sequence shown here is derived from an EMBL/GenBank/DDBJ whole genome shotgun (WGS) entry which is preliminary data.</text>
</comment>
<feature type="coiled-coil region" evidence="1">
    <location>
        <begin position="634"/>
        <end position="679"/>
    </location>
</feature>
<sequence>MRLHWTLCLLAVEAQDQLCCFSEKDLDVLRLGDEQEPVVVVRNFLCPGVLRELLDLLQHTAAFEEGKHWEDPGFAFPGPQFWMRRHFQLPSFWRRLLQERPLSPRMAPLLYDLSILDACLANFTQKAASKLWGSMTPWLEPCGAQVLRPSCAEANMIRFSTYAREMENTIVHLDTFGGEGTWTNFVFNLHLSDEFDDTGTAFWKAHGLPVTARPRTGEAEHENDFQQQVQRMQEMLNAGREQMLAWQQHAEYPGVNVLNDTDPTGRLQLLGYVPFRLNTAVIWRSDLLHSPALTVAAQKRLSADFLRSRTLLQAFLGTHPLRRRNSQEPLSWRLARDAEPPEPSEPSQRRPAHEAAALAAARGRGSPKLMAGLVGLLGLSVFCCLGAVRVVLEQSVTELRQSVISLRDDCSKLRAECRRLSSEVVARDSEVLTRVLRQLSDMRNLLDGGTLEEVAQAAQLAPLAPEPNRRTARGKPAGDSARDSARNGDSARMRTSPGRERAVVRPMSSSVSARKIHQSPKREKAGPEADEKDETLVENRDLRHENEALEVLMEEVHSLLEQWRRAWAHAKAQGESANEELKELRRQRVELSQRLEALNAKAEPTPSKEAAGDARVPDKSCPDPPAALPDAGALERLQGEGDMLRSQNAELKEAIHAARESLLQRLDRHNAENIALQIDNEELCELLQEVHDLADRWKQTWHATHSQGVETEIEELRALRALHRQRLLGLLPSEAQRVLPGKDLESVAGSRSSSLTSPELVPNLA</sequence>
<dbReference type="EMBL" id="CAUJNA010003716">
    <property type="protein sequence ID" value="CAJ1408369.1"/>
    <property type="molecule type" value="Genomic_DNA"/>
</dbReference>
<feature type="region of interest" description="Disordered" evidence="2">
    <location>
        <begin position="599"/>
        <end position="630"/>
    </location>
</feature>
<reference evidence="3" key="1">
    <citation type="submission" date="2023-08" db="EMBL/GenBank/DDBJ databases">
        <authorList>
            <person name="Chen Y."/>
            <person name="Shah S."/>
            <person name="Dougan E. K."/>
            <person name="Thang M."/>
            <person name="Chan C."/>
        </authorList>
    </citation>
    <scope>NUCLEOTIDE SEQUENCE</scope>
</reference>
<feature type="region of interest" description="Disordered" evidence="2">
    <location>
        <begin position="327"/>
        <end position="352"/>
    </location>
</feature>
<feature type="coiled-coil region" evidence="1">
    <location>
        <begin position="396"/>
        <end position="423"/>
    </location>
</feature>
<keyword evidence="1" id="KW-0175">Coiled coil</keyword>
<feature type="compositionally biased region" description="Basic and acidic residues" evidence="2">
    <location>
        <begin position="480"/>
        <end position="503"/>
    </location>
</feature>
<keyword evidence="4" id="KW-1185">Reference proteome</keyword>
<evidence type="ECO:0000313" key="4">
    <source>
        <dbReference type="Proteomes" id="UP001178507"/>
    </source>
</evidence>
<evidence type="ECO:0000256" key="2">
    <source>
        <dbReference type="SAM" id="MobiDB-lite"/>
    </source>
</evidence>